<dbReference type="GO" id="GO:0046872">
    <property type="term" value="F:metal ion binding"/>
    <property type="evidence" value="ECO:0007669"/>
    <property type="project" value="UniProtKB-ARBA"/>
</dbReference>
<reference evidence="1" key="1">
    <citation type="submission" date="2018-05" db="EMBL/GenBank/DDBJ databases">
        <authorList>
            <person name="Lanie J.A."/>
            <person name="Ng W.-L."/>
            <person name="Kazmierczak K.M."/>
            <person name="Andrzejewski T.M."/>
            <person name="Davidsen T.M."/>
            <person name="Wayne K.J."/>
            <person name="Tettelin H."/>
            <person name="Glass J.I."/>
            <person name="Rusch D."/>
            <person name="Podicherti R."/>
            <person name="Tsui H.-C.T."/>
            <person name="Winkler M.E."/>
        </authorList>
    </citation>
    <scope>NUCLEOTIDE SEQUENCE</scope>
</reference>
<dbReference type="InterPro" id="IPR008775">
    <property type="entry name" value="Phytyl_CoA_dOase-like"/>
</dbReference>
<dbReference type="Pfam" id="PF05721">
    <property type="entry name" value="PhyH"/>
    <property type="match status" value="1"/>
</dbReference>
<evidence type="ECO:0000313" key="1">
    <source>
        <dbReference type="EMBL" id="SVC40989.1"/>
    </source>
</evidence>
<name>A0A382LW54_9ZZZZ</name>
<sequence>MPSIFSNEQALSTRDALWDVIQGNYETGKFPENRFWEVGDDPALIIKIDKPHLCNQTVWDLITKPDLGKALANITNANTIQIWHSQVVWKPLSKNESGNAGWHRDAQYWPFWSHDGLFTAWIALSDVTPESGPVRFIPGSHLWADVKGMDFFDKNIVIQNKRLNAVHPGHKKVNATLLMGEVSVHSSMTY</sequence>
<feature type="non-terminal residue" evidence="1">
    <location>
        <position position="190"/>
    </location>
</feature>
<dbReference type="GO" id="GO:0016491">
    <property type="term" value="F:oxidoreductase activity"/>
    <property type="evidence" value="ECO:0007669"/>
    <property type="project" value="UniProtKB-ARBA"/>
</dbReference>
<proteinExistence type="predicted"/>
<organism evidence="1">
    <name type="scientific">marine metagenome</name>
    <dbReference type="NCBI Taxonomy" id="408172"/>
    <lineage>
        <taxon>unclassified sequences</taxon>
        <taxon>metagenomes</taxon>
        <taxon>ecological metagenomes</taxon>
    </lineage>
</organism>
<accession>A0A382LW54</accession>
<dbReference type="PANTHER" id="PTHR20883:SF48">
    <property type="entry name" value="ECTOINE DIOXYGENASE"/>
    <property type="match status" value="1"/>
</dbReference>
<dbReference type="PANTHER" id="PTHR20883">
    <property type="entry name" value="PHYTANOYL-COA DIOXYGENASE DOMAIN CONTAINING 1"/>
    <property type="match status" value="1"/>
</dbReference>
<dbReference type="Gene3D" id="2.60.120.620">
    <property type="entry name" value="q2cbj1_9rhob like domain"/>
    <property type="match status" value="1"/>
</dbReference>
<dbReference type="SUPFAM" id="SSF51197">
    <property type="entry name" value="Clavaminate synthase-like"/>
    <property type="match status" value="1"/>
</dbReference>
<dbReference type="EMBL" id="UINC01089689">
    <property type="protein sequence ID" value="SVC40989.1"/>
    <property type="molecule type" value="Genomic_DNA"/>
</dbReference>
<dbReference type="AlphaFoldDB" id="A0A382LW54"/>
<evidence type="ECO:0008006" key="2">
    <source>
        <dbReference type="Google" id="ProtNLM"/>
    </source>
</evidence>
<gene>
    <name evidence="1" type="ORF">METZ01_LOCUS293843</name>
</gene>
<protein>
    <recommendedName>
        <fullName evidence="2">Phytanoyl-CoA dioxygenase</fullName>
    </recommendedName>
</protein>